<accession>A0ABD5ZKV4</accession>
<dbReference type="InterPro" id="IPR001789">
    <property type="entry name" value="Sig_transdc_resp-reg_receiver"/>
</dbReference>
<name>A0ABD5ZKV4_9EURY</name>
<dbReference type="GO" id="GO:0003677">
    <property type="term" value="F:DNA binding"/>
    <property type="evidence" value="ECO:0007669"/>
    <property type="project" value="UniProtKB-KW"/>
</dbReference>
<dbReference type="GO" id="GO:0000160">
    <property type="term" value="P:phosphorelay signal transduction system"/>
    <property type="evidence" value="ECO:0007669"/>
    <property type="project" value="UniProtKB-KW"/>
</dbReference>
<feature type="modified residue" description="4-aspartylphosphate" evidence="6">
    <location>
        <position position="57"/>
    </location>
</feature>
<dbReference type="SMART" id="SM00448">
    <property type="entry name" value="REC"/>
    <property type="match status" value="1"/>
</dbReference>
<keyword evidence="9" id="KW-1185">Reference proteome</keyword>
<keyword evidence="2" id="KW-0902">Two-component regulatory system</keyword>
<dbReference type="InterPro" id="IPR013971">
    <property type="entry name" value="HalX_domain"/>
</dbReference>
<dbReference type="InterPro" id="IPR039420">
    <property type="entry name" value="WalR-like"/>
</dbReference>
<keyword evidence="5" id="KW-0804">Transcription</keyword>
<sequence>MTDATDGRPHVLLVEDEPELADLYETWLSAEYEVTTAGDGPTALEAFDASVDVVLLDRRMPGMPGDEVLSVIRETDATARVAMVTAVEPDEDAVDLGFDDYLCKPAGRGDLLALVATLVRRAEYDADARRHFALARKIGLLETHLPARELAESEAYAELKAEFEALDVDLSARLSDSSPEDIRAAIAGR</sequence>
<evidence type="ECO:0000256" key="3">
    <source>
        <dbReference type="ARBA" id="ARBA00023015"/>
    </source>
</evidence>
<dbReference type="RefSeq" id="WP_276235159.1">
    <property type="nucleotide sequence ID" value="NZ_CP119802.1"/>
</dbReference>
<dbReference type="CDD" id="cd17574">
    <property type="entry name" value="REC_OmpR"/>
    <property type="match status" value="1"/>
</dbReference>
<dbReference type="PANTHER" id="PTHR48111:SF1">
    <property type="entry name" value="TWO-COMPONENT RESPONSE REGULATOR ORR33"/>
    <property type="match status" value="1"/>
</dbReference>
<keyword evidence="3" id="KW-0805">Transcription regulation</keyword>
<gene>
    <name evidence="8" type="ORF">ACFQJ4_02395</name>
</gene>
<organism evidence="8 9">
    <name type="scientific">Halosegnis marinus</name>
    <dbReference type="NCBI Taxonomy" id="3034023"/>
    <lineage>
        <taxon>Archaea</taxon>
        <taxon>Methanobacteriati</taxon>
        <taxon>Methanobacteriota</taxon>
        <taxon>Stenosarchaea group</taxon>
        <taxon>Halobacteria</taxon>
        <taxon>Halobacteriales</taxon>
        <taxon>Natronomonadaceae</taxon>
        <taxon>Halosegnis</taxon>
    </lineage>
</organism>
<dbReference type="InterPro" id="IPR011006">
    <property type="entry name" value="CheY-like_superfamily"/>
</dbReference>
<keyword evidence="4" id="KW-0238">DNA-binding</keyword>
<evidence type="ECO:0000259" key="7">
    <source>
        <dbReference type="PROSITE" id="PS50110"/>
    </source>
</evidence>
<dbReference type="GeneID" id="79265824"/>
<feature type="domain" description="Response regulatory" evidence="7">
    <location>
        <begin position="10"/>
        <end position="119"/>
    </location>
</feature>
<dbReference type="EMBL" id="JBHTAP010000001">
    <property type="protein sequence ID" value="MFC7234160.1"/>
    <property type="molecule type" value="Genomic_DNA"/>
</dbReference>
<dbReference type="Proteomes" id="UP001596398">
    <property type="component" value="Unassembled WGS sequence"/>
</dbReference>
<reference evidence="8 9" key="1">
    <citation type="journal article" date="2019" name="Int. J. Syst. Evol. Microbiol.">
        <title>The Global Catalogue of Microorganisms (GCM) 10K type strain sequencing project: providing services to taxonomists for standard genome sequencing and annotation.</title>
        <authorList>
            <consortium name="The Broad Institute Genomics Platform"/>
            <consortium name="The Broad Institute Genome Sequencing Center for Infectious Disease"/>
            <person name="Wu L."/>
            <person name="Ma J."/>
        </authorList>
    </citation>
    <scope>NUCLEOTIDE SEQUENCE [LARGE SCALE GENOMIC DNA]</scope>
    <source>
        <strain evidence="8 9">DT85</strain>
    </source>
</reference>
<dbReference type="Pfam" id="PF08663">
    <property type="entry name" value="HalX"/>
    <property type="match status" value="1"/>
</dbReference>
<dbReference type="Gene3D" id="3.40.50.2300">
    <property type="match status" value="1"/>
</dbReference>
<dbReference type="SUPFAM" id="SSF52172">
    <property type="entry name" value="CheY-like"/>
    <property type="match status" value="1"/>
</dbReference>
<keyword evidence="1 6" id="KW-0597">Phosphoprotein</keyword>
<protein>
    <submittedName>
        <fullName evidence="8">Response regulator</fullName>
    </submittedName>
</protein>
<comment type="caution">
    <text evidence="8">The sequence shown here is derived from an EMBL/GenBank/DDBJ whole genome shotgun (WGS) entry which is preliminary data.</text>
</comment>
<dbReference type="PANTHER" id="PTHR48111">
    <property type="entry name" value="REGULATOR OF RPOS"/>
    <property type="match status" value="1"/>
</dbReference>
<evidence type="ECO:0000256" key="4">
    <source>
        <dbReference type="ARBA" id="ARBA00023125"/>
    </source>
</evidence>
<evidence type="ECO:0000256" key="6">
    <source>
        <dbReference type="PROSITE-ProRule" id="PRU00169"/>
    </source>
</evidence>
<dbReference type="Pfam" id="PF00072">
    <property type="entry name" value="Response_reg"/>
    <property type="match status" value="1"/>
</dbReference>
<evidence type="ECO:0000256" key="1">
    <source>
        <dbReference type="ARBA" id="ARBA00022553"/>
    </source>
</evidence>
<evidence type="ECO:0000313" key="9">
    <source>
        <dbReference type="Proteomes" id="UP001596398"/>
    </source>
</evidence>
<proteinExistence type="predicted"/>
<evidence type="ECO:0000256" key="5">
    <source>
        <dbReference type="ARBA" id="ARBA00023163"/>
    </source>
</evidence>
<evidence type="ECO:0000256" key="2">
    <source>
        <dbReference type="ARBA" id="ARBA00023012"/>
    </source>
</evidence>
<evidence type="ECO:0000313" key="8">
    <source>
        <dbReference type="EMBL" id="MFC7234160.1"/>
    </source>
</evidence>
<dbReference type="AlphaFoldDB" id="A0ABD5ZKV4"/>
<dbReference type="PROSITE" id="PS50110">
    <property type="entry name" value="RESPONSE_REGULATORY"/>
    <property type="match status" value="1"/>
</dbReference>